<dbReference type="EC" id="1.1.1.107" evidence="2"/>
<name>A0A2Z2NVB6_9GAMM</name>
<dbReference type="AlphaFoldDB" id="A0A2Z2NVB6"/>
<keyword evidence="3" id="KW-1185">Reference proteome</keyword>
<reference evidence="2 3" key="1">
    <citation type="submission" date="2016-12" db="EMBL/GenBank/DDBJ databases">
        <authorList>
            <person name="Song W.-J."/>
            <person name="Kurnit D.M."/>
        </authorList>
    </citation>
    <scope>NUCLEOTIDE SEQUENCE [LARGE SCALE GENOMIC DNA]</scope>
    <source>
        <strain evidence="2 3">IMCC3135</strain>
    </source>
</reference>
<dbReference type="KEGG" id="gai:IMCC3135_19460"/>
<feature type="domain" description="NADP-dependent oxidoreductase" evidence="1">
    <location>
        <begin position="20"/>
        <end position="328"/>
    </location>
</feature>
<dbReference type="InterPro" id="IPR036812">
    <property type="entry name" value="NAD(P)_OxRdtase_dom_sf"/>
</dbReference>
<dbReference type="InterPro" id="IPR023210">
    <property type="entry name" value="NADP_OxRdtase_dom"/>
</dbReference>
<dbReference type="EMBL" id="CP018632">
    <property type="protein sequence ID" value="ASJ73971.1"/>
    <property type="molecule type" value="Genomic_DNA"/>
</dbReference>
<dbReference type="InterPro" id="IPR020471">
    <property type="entry name" value="AKR"/>
</dbReference>
<evidence type="ECO:0000313" key="3">
    <source>
        <dbReference type="Proteomes" id="UP000250079"/>
    </source>
</evidence>
<dbReference type="PANTHER" id="PTHR42686:SF1">
    <property type="entry name" value="GH17980P-RELATED"/>
    <property type="match status" value="1"/>
</dbReference>
<dbReference type="RefSeq" id="WP_205737613.1">
    <property type="nucleotide sequence ID" value="NZ_CP018632.1"/>
</dbReference>
<dbReference type="GO" id="GO:0050235">
    <property type="term" value="F:pyridoxal 4-dehydrogenase activity"/>
    <property type="evidence" value="ECO:0007669"/>
    <property type="project" value="UniProtKB-EC"/>
</dbReference>
<dbReference type="Gene3D" id="3.20.20.100">
    <property type="entry name" value="NADP-dependent oxidoreductase domain"/>
    <property type="match status" value="1"/>
</dbReference>
<dbReference type="PANTHER" id="PTHR42686">
    <property type="entry name" value="GH17980P-RELATED"/>
    <property type="match status" value="1"/>
</dbReference>
<dbReference type="SUPFAM" id="SSF51430">
    <property type="entry name" value="NAD(P)-linked oxidoreductase"/>
    <property type="match status" value="1"/>
</dbReference>
<protein>
    <submittedName>
        <fullName evidence="2">Pyridoxal 4-dehydrogenase</fullName>
        <ecNumber evidence="2">1.1.1.107</ecNumber>
    </submittedName>
</protein>
<evidence type="ECO:0000259" key="1">
    <source>
        <dbReference type="Pfam" id="PF00248"/>
    </source>
</evidence>
<accession>A0A2Z2NVB6</accession>
<dbReference type="GO" id="GO:0005829">
    <property type="term" value="C:cytosol"/>
    <property type="evidence" value="ECO:0007669"/>
    <property type="project" value="TreeGrafter"/>
</dbReference>
<dbReference type="Proteomes" id="UP000250079">
    <property type="component" value="Chromosome"/>
</dbReference>
<keyword evidence="2" id="KW-0560">Oxidoreductase</keyword>
<gene>
    <name evidence="2" type="primary">pld1_4</name>
    <name evidence="2" type="ORF">IMCC3135_19460</name>
</gene>
<dbReference type="Pfam" id="PF00248">
    <property type="entry name" value="Aldo_ket_red"/>
    <property type="match status" value="1"/>
</dbReference>
<proteinExistence type="predicted"/>
<organism evidence="2 3">
    <name type="scientific">Granulosicoccus antarcticus IMCC3135</name>
    <dbReference type="NCBI Taxonomy" id="1192854"/>
    <lineage>
        <taxon>Bacteria</taxon>
        <taxon>Pseudomonadati</taxon>
        <taxon>Pseudomonadota</taxon>
        <taxon>Gammaproteobacteria</taxon>
        <taxon>Chromatiales</taxon>
        <taxon>Granulosicoccaceae</taxon>
        <taxon>Granulosicoccus</taxon>
    </lineage>
</organism>
<evidence type="ECO:0000313" key="2">
    <source>
        <dbReference type="EMBL" id="ASJ73971.1"/>
    </source>
</evidence>
<sequence>MNPNSTRKLSAKSGLDVSILGFGGGPIGDQYKQHDNDVAIETVVAAHEAGLTLFDTSPHYGSGLSEHRTGAALRKKPRDSYILSTKVGRYLVPPTEDEPLDRDGFTGGLEFNRKFDYTRDGTLRSIDQSMARLGISSIDCLIIHDCDIWTHGTREAYEFYFKQAMEGSYKVLHELRDQGVIKAIGVGINEVDICMEFANAGEFDFFLLAGRYTLLEQGALGAFLPLCVERGMGIMLGGPYNSGILATGAVEGARYNYELAPPEIMDRVSRIEAVCARHNVPLAAAALQFPLGHEAVKCIIPGAISPDEVQQNMALMAHEIPAELWAELRTEGLLNEQAPVPG</sequence>
<dbReference type="CDD" id="cd19152">
    <property type="entry name" value="AKR_AKR15A"/>
    <property type="match status" value="1"/>
</dbReference>